<dbReference type="SUPFAM" id="SSF75304">
    <property type="entry name" value="Amidase signature (AS) enzymes"/>
    <property type="match status" value="1"/>
</dbReference>
<sequence length="624" mass="68344">MGPTSYFQHRRDCQRKQEERRDRIAALEPSYHAAFSPHELNILHAPIDKLVQDVQSNATSAADVLRSYGKAAIRAHEKTNCLTEIMISGAEKWIKEGSINLQGPLAGIPVSLKDSINVAGYDTSVGYSAKTFKPVSKDGGLVRLLKDAGAVPFVKTALPITLLSFESTNDLWGRCKNPHNINYSPGGSTGGEGAILAFGGSRIGIGSDVAGSVRAPAHFSGCYSLRCSTGRWPKAGVDTSMPGQEGIPSVFSPMARTLFDLTYFSRALIQCKPWKYDHTVHPIEWREQVYSSTTSSSRKLRIGVLRTDGVIDPSPACARALQTTVEALQSAGHEIVELTPPPDALPYEALVIASQLLNADGTKTFRSFFRTGESTDPGASQMEFIMTLPSPIRYLYYLYVRYVQRDPIWAGLILVFSPKSAYQNWQLVARREAFKAKWYEWWTGVTFPSASSSTATLTDGMNGSRSSDSPSPPLSSATSFATLSEETKHFASEKEKAGDDGYMDAFLTVPNATPAVPHDGMKEAVSSCGYTFLFNLLDYSCGVLPVTRVDPVKDALPADFSLRKLNGVARGAYTLYDARKMAGLPVGVQIVGRRLEEEKVLGVMKQVEDALERKGERYHLMENF</sequence>
<comment type="catalytic activity">
    <reaction evidence="1">
        <text>a monocarboxylic acid amide + H2O = a monocarboxylate + NH4(+)</text>
        <dbReference type="Rhea" id="RHEA:12020"/>
        <dbReference type="ChEBI" id="CHEBI:15377"/>
        <dbReference type="ChEBI" id="CHEBI:28938"/>
        <dbReference type="ChEBI" id="CHEBI:35757"/>
        <dbReference type="ChEBI" id="CHEBI:83628"/>
        <dbReference type="EC" id="3.5.1.4"/>
    </reaction>
</comment>
<feature type="region of interest" description="Disordered" evidence="7">
    <location>
        <begin position="457"/>
        <end position="478"/>
    </location>
</feature>
<proteinExistence type="inferred from homology"/>
<keyword evidence="10" id="KW-1185">Reference proteome</keyword>
<evidence type="ECO:0000313" key="9">
    <source>
        <dbReference type="EMBL" id="KAF2221260.1"/>
    </source>
</evidence>
<dbReference type="FunFam" id="3.90.1300.10:FF:000003">
    <property type="entry name" value="Amidase signature enzyme"/>
    <property type="match status" value="1"/>
</dbReference>
<keyword evidence="4" id="KW-0378">Hydrolase</keyword>
<name>A0A6A6G779_9PEZI</name>
<feature type="binding site" evidence="6">
    <location>
        <position position="162"/>
    </location>
    <ligand>
        <name>substrate</name>
    </ligand>
</feature>
<gene>
    <name evidence="9" type="ORF">BDZ85DRAFT_320475</name>
</gene>
<dbReference type="Gene3D" id="3.90.1300.10">
    <property type="entry name" value="Amidase signature (AS) domain"/>
    <property type="match status" value="2"/>
</dbReference>
<evidence type="ECO:0000313" key="10">
    <source>
        <dbReference type="Proteomes" id="UP000799538"/>
    </source>
</evidence>
<dbReference type="InterPro" id="IPR036928">
    <property type="entry name" value="AS_sf"/>
</dbReference>
<reference evidence="10" key="1">
    <citation type="journal article" date="2020" name="Stud. Mycol.">
        <title>101 Dothideomycetes genomes: A test case for predicting lifestyles and emergence of pathogens.</title>
        <authorList>
            <person name="Haridas S."/>
            <person name="Albert R."/>
            <person name="Binder M."/>
            <person name="Bloem J."/>
            <person name="LaButti K."/>
            <person name="Salamov A."/>
            <person name="Andreopoulos B."/>
            <person name="Baker S."/>
            <person name="Barry K."/>
            <person name="Bills G."/>
            <person name="Bluhm B."/>
            <person name="Cannon C."/>
            <person name="Castanera R."/>
            <person name="Culley D."/>
            <person name="Daum C."/>
            <person name="Ezra D."/>
            <person name="Gonzalez J."/>
            <person name="Henrissat B."/>
            <person name="Kuo A."/>
            <person name="Liang C."/>
            <person name="Lipzen A."/>
            <person name="Lutzoni F."/>
            <person name="Magnuson J."/>
            <person name="Mondo S."/>
            <person name="Nolan M."/>
            <person name="Ohm R."/>
            <person name="Pangilinan J."/>
            <person name="Park H.-J."/>
            <person name="Ramirez L."/>
            <person name="Alfaro M."/>
            <person name="Sun H."/>
            <person name="Tritt A."/>
            <person name="Yoshinaga Y."/>
            <person name="Zwiers L.-H."/>
            <person name="Turgeon B."/>
            <person name="Goodwin S."/>
            <person name="Spatafora J."/>
            <person name="Crous P."/>
            <person name="Grigoriev I."/>
        </authorList>
    </citation>
    <scope>NUCLEOTIDE SEQUENCE [LARGE SCALE GENOMIC DNA]</scope>
    <source>
        <strain evidence="10">CECT 20119</strain>
    </source>
</reference>
<dbReference type="EC" id="3.5.1.4" evidence="3"/>
<feature type="active site" description="Charge relay system" evidence="5">
    <location>
        <position position="188"/>
    </location>
</feature>
<dbReference type="AlphaFoldDB" id="A0A6A6G779"/>
<evidence type="ECO:0000259" key="8">
    <source>
        <dbReference type="Pfam" id="PF01425"/>
    </source>
</evidence>
<dbReference type="Pfam" id="PF01425">
    <property type="entry name" value="Amidase"/>
    <property type="match status" value="2"/>
</dbReference>
<feature type="active site" description="Charge relay system" evidence="5">
    <location>
        <position position="113"/>
    </location>
</feature>
<feature type="domain" description="Amidase" evidence="8">
    <location>
        <begin position="63"/>
        <end position="344"/>
    </location>
</feature>
<dbReference type="OrthoDB" id="6428749at2759"/>
<dbReference type="PIRSF" id="PIRSF001221">
    <property type="entry name" value="Amidase_fungi"/>
    <property type="match status" value="1"/>
</dbReference>
<evidence type="ECO:0000256" key="6">
    <source>
        <dbReference type="PIRSR" id="PIRSR001221-2"/>
    </source>
</evidence>
<dbReference type="GO" id="GO:0004040">
    <property type="term" value="F:amidase activity"/>
    <property type="evidence" value="ECO:0007669"/>
    <property type="project" value="UniProtKB-EC"/>
</dbReference>
<feature type="domain" description="Amidase" evidence="8">
    <location>
        <begin position="503"/>
        <end position="601"/>
    </location>
</feature>
<evidence type="ECO:0000256" key="2">
    <source>
        <dbReference type="ARBA" id="ARBA00009199"/>
    </source>
</evidence>
<dbReference type="Proteomes" id="UP000799538">
    <property type="component" value="Unassembled WGS sequence"/>
</dbReference>
<evidence type="ECO:0000256" key="3">
    <source>
        <dbReference type="ARBA" id="ARBA00012922"/>
    </source>
</evidence>
<dbReference type="PANTHER" id="PTHR46072">
    <property type="entry name" value="AMIDASE-RELATED-RELATED"/>
    <property type="match status" value="1"/>
</dbReference>
<evidence type="ECO:0000256" key="1">
    <source>
        <dbReference type="ARBA" id="ARBA00001311"/>
    </source>
</evidence>
<feature type="active site" description="Acyl-ester intermediate" evidence="5">
    <location>
        <position position="212"/>
    </location>
</feature>
<feature type="binding site" evidence="6">
    <location>
        <begin position="209"/>
        <end position="212"/>
    </location>
    <ligand>
        <name>substrate</name>
    </ligand>
</feature>
<feature type="binding site" evidence="6">
    <location>
        <position position="188"/>
    </location>
    <ligand>
        <name>substrate</name>
    </ligand>
</feature>
<evidence type="ECO:0000256" key="4">
    <source>
        <dbReference type="ARBA" id="ARBA00022801"/>
    </source>
</evidence>
<dbReference type="InterPro" id="IPR023631">
    <property type="entry name" value="Amidase_dom"/>
</dbReference>
<protein>
    <recommendedName>
        <fullName evidence="3">amidase</fullName>
        <ecNumber evidence="3">3.5.1.4</ecNumber>
    </recommendedName>
</protein>
<organism evidence="9 10">
    <name type="scientific">Elsinoe ampelina</name>
    <dbReference type="NCBI Taxonomy" id="302913"/>
    <lineage>
        <taxon>Eukaryota</taxon>
        <taxon>Fungi</taxon>
        <taxon>Dikarya</taxon>
        <taxon>Ascomycota</taxon>
        <taxon>Pezizomycotina</taxon>
        <taxon>Dothideomycetes</taxon>
        <taxon>Dothideomycetidae</taxon>
        <taxon>Myriangiales</taxon>
        <taxon>Elsinoaceae</taxon>
        <taxon>Elsinoe</taxon>
    </lineage>
</organism>
<evidence type="ECO:0000256" key="7">
    <source>
        <dbReference type="SAM" id="MobiDB-lite"/>
    </source>
</evidence>
<feature type="compositionally biased region" description="Low complexity" evidence="7">
    <location>
        <begin position="464"/>
        <end position="478"/>
    </location>
</feature>
<accession>A0A6A6G779</accession>
<dbReference type="PANTHER" id="PTHR46072:SF10">
    <property type="entry name" value="ACETAMIDASE"/>
    <property type="match status" value="1"/>
</dbReference>
<comment type="similarity">
    <text evidence="2">Belongs to the amidase family.</text>
</comment>
<dbReference type="EMBL" id="ML992510">
    <property type="protein sequence ID" value="KAF2221260.1"/>
    <property type="molecule type" value="Genomic_DNA"/>
</dbReference>
<evidence type="ECO:0000256" key="5">
    <source>
        <dbReference type="PIRSR" id="PIRSR001221-1"/>
    </source>
</evidence>